<dbReference type="GO" id="GO:0005886">
    <property type="term" value="C:plasma membrane"/>
    <property type="evidence" value="ECO:0007669"/>
    <property type="project" value="UniProtKB-SubCell"/>
</dbReference>
<dbReference type="AlphaFoldDB" id="A0A3G9IVR7"/>
<evidence type="ECO:0000256" key="2">
    <source>
        <dbReference type="ARBA" id="ARBA00004651"/>
    </source>
</evidence>
<evidence type="ECO:0000256" key="10">
    <source>
        <dbReference type="ARBA" id="ARBA00023012"/>
    </source>
</evidence>
<dbReference type="InterPro" id="IPR003661">
    <property type="entry name" value="HisK_dim/P_dom"/>
</dbReference>
<dbReference type="Pfam" id="PF00672">
    <property type="entry name" value="HAMP"/>
    <property type="match status" value="1"/>
</dbReference>
<dbReference type="GO" id="GO:0030295">
    <property type="term" value="F:protein kinase activator activity"/>
    <property type="evidence" value="ECO:0007669"/>
    <property type="project" value="TreeGrafter"/>
</dbReference>
<dbReference type="InterPro" id="IPR050351">
    <property type="entry name" value="BphY/WalK/GraS-like"/>
</dbReference>
<dbReference type="PROSITE" id="PS50109">
    <property type="entry name" value="HIS_KIN"/>
    <property type="match status" value="1"/>
</dbReference>
<dbReference type="FunFam" id="1.10.287.130:FF:000001">
    <property type="entry name" value="Two-component sensor histidine kinase"/>
    <property type="match status" value="1"/>
</dbReference>
<keyword evidence="6" id="KW-0808">Transferase</keyword>
<proteinExistence type="predicted"/>
<evidence type="ECO:0000256" key="9">
    <source>
        <dbReference type="ARBA" id="ARBA00022840"/>
    </source>
</evidence>
<keyword evidence="10" id="KW-0902">Two-component regulatory system</keyword>
<dbReference type="CDD" id="cd00082">
    <property type="entry name" value="HisKA"/>
    <property type="match status" value="1"/>
</dbReference>
<evidence type="ECO:0000256" key="7">
    <source>
        <dbReference type="ARBA" id="ARBA00022741"/>
    </source>
</evidence>
<dbReference type="EC" id="2.7.13.3" evidence="3"/>
<reference evidence="12 13" key="1">
    <citation type="submission" date="2018-11" db="EMBL/GenBank/DDBJ databases">
        <title>Complete genome sequence of Paenibacillus baekrokdamisoli strain KCTC 33723.</title>
        <authorList>
            <person name="Kang S.W."/>
            <person name="Lee K.C."/>
            <person name="Kim K.K."/>
            <person name="Kim J.S."/>
            <person name="Kim D.S."/>
            <person name="Ko S.H."/>
            <person name="Yang S.H."/>
            <person name="Lee J.S."/>
        </authorList>
    </citation>
    <scope>NUCLEOTIDE SEQUENCE [LARGE SCALE GENOMIC DNA]</scope>
    <source>
        <strain evidence="12 13">KCTC 33723</strain>
    </source>
</reference>
<keyword evidence="13" id="KW-1185">Reference proteome</keyword>
<keyword evidence="5" id="KW-0597">Phosphoprotein</keyword>
<dbReference type="Gene3D" id="3.30.565.10">
    <property type="entry name" value="Histidine kinase-like ATPase, C-terminal domain"/>
    <property type="match status" value="1"/>
</dbReference>
<keyword evidence="7" id="KW-0547">Nucleotide-binding</keyword>
<evidence type="ECO:0000313" key="13">
    <source>
        <dbReference type="Proteomes" id="UP000275368"/>
    </source>
</evidence>
<evidence type="ECO:0000256" key="8">
    <source>
        <dbReference type="ARBA" id="ARBA00022777"/>
    </source>
</evidence>
<comment type="catalytic activity">
    <reaction evidence="1">
        <text>ATP + protein L-histidine = ADP + protein N-phospho-L-histidine.</text>
        <dbReference type="EC" id="2.7.13.3"/>
    </reaction>
</comment>
<evidence type="ECO:0000313" key="12">
    <source>
        <dbReference type="EMBL" id="BBH20225.1"/>
    </source>
</evidence>
<keyword evidence="8 12" id="KW-0418">Kinase</keyword>
<dbReference type="GO" id="GO:0000156">
    <property type="term" value="F:phosphorelay response regulator activity"/>
    <property type="evidence" value="ECO:0007669"/>
    <property type="project" value="TreeGrafter"/>
</dbReference>
<keyword evidence="9" id="KW-0067">ATP-binding</keyword>
<dbReference type="FunFam" id="3.30.565.10:FF:000006">
    <property type="entry name" value="Sensor histidine kinase WalK"/>
    <property type="match status" value="1"/>
</dbReference>
<dbReference type="EMBL" id="AP019308">
    <property type="protein sequence ID" value="BBH20225.1"/>
    <property type="molecule type" value="Genomic_DNA"/>
</dbReference>
<dbReference type="Gene3D" id="6.10.340.10">
    <property type="match status" value="1"/>
</dbReference>
<organism evidence="12 13">
    <name type="scientific">Paenibacillus baekrokdamisoli</name>
    <dbReference type="NCBI Taxonomy" id="1712516"/>
    <lineage>
        <taxon>Bacteria</taxon>
        <taxon>Bacillati</taxon>
        <taxon>Bacillota</taxon>
        <taxon>Bacilli</taxon>
        <taxon>Bacillales</taxon>
        <taxon>Paenibacillaceae</taxon>
        <taxon>Paenibacillus</taxon>
    </lineage>
</organism>
<dbReference type="SUPFAM" id="SSF47384">
    <property type="entry name" value="Homodimeric domain of signal transducing histidine kinase"/>
    <property type="match status" value="1"/>
</dbReference>
<evidence type="ECO:0000256" key="6">
    <source>
        <dbReference type="ARBA" id="ARBA00022679"/>
    </source>
</evidence>
<dbReference type="KEGG" id="pbk:Back11_15700"/>
<dbReference type="GO" id="GO:0000155">
    <property type="term" value="F:phosphorelay sensor kinase activity"/>
    <property type="evidence" value="ECO:0007669"/>
    <property type="project" value="InterPro"/>
</dbReference>
<dbReference type="SUPFAM" id="SSF55874">
    <property type="entry name" value="ATPase domain of HSP90 chaperone/DNA topoisomerase II/histidine kinase"/>
    <property type="match status" value="1"/>
</dbReference>
<dbReference type="OrthoDB" id="9813151at2"/>
<dbReference type="InterPro" id="IPR003594">
    <property type="entry name" value="HATPase_dom"/>
</dbReference>
<dbReference type="CDD" id="cd06225">
    <property type="entry name" value="HAMP"/>
    <property type="match status" value="1"/>
</dbReference>
<dbReference type="GO" id="GO:0007234">
    <property type="term" value="P:osmosensory signaling via phosphorelay pathway"/>
    <property type="evidence" value="ECO:0007669"/>
    <property type="project" value="TreeGrafter"/>
</dbReference>
<dbReference type="Proteomes" id="UP000275368">
    <property type="component" value="Chromosome"/>
</dbReference>
<dbReference type="PANTHER" id="PTHR42878:SF7">
    <property type="entry name" value="SENSOR HISTIDINE KINASE GLRK"/>
    <property type="match status" value="1"/>
</dbReference>
<dbReference type="CDD" id="cd00075">
    <property type="entry name" value="HATPase"/>
    <property type="match status" value="1"/>
</dbReference>
<dbReference type="GO" id="GO:0005524">
    <property type="term" value="F:ATP binding"/>
    <property type="evidence" value="ECO:0007669"/>
    <property type="project" value="UniProtKB-KW"/>
</dbReference>
<dbReference type="PROSITE" id="PS50885">
    <property type="entry name" value="HAMP"/>
    <property type="match status" value="1"/>
</dbReference>
<dbReference type="PANTHER" id="PTHR42878">
    <property type="entry name" value="TWO-COMPONENT HISTIDINE KINASE"/>
    <property type="match status" value="1"/>
</dbReference>
<evidence type="ECO:0000256" key="1">
    <source>
        <dbReference type="ARBA" id="ARBA00000085"/>
    </source>
</evidence>
<dbReference type="Gene3D" id="1.10.287.130">
    <property type="match status" value="1"/>
</dbReference>
<dbReference type="InterPro" id="IPR036890">
    <property type="entry name" value="HATPase_C_sf"/>
</dbReference>
<dbReference type="InterPro" id="IPR005467">
    <property type="entry name" value="His_kinase_dom"/>
</dbReference>
<protein>
    <recommendedName>
        <fullName evidence="3">histidine kinase</fullName>
        <ecNumber evidence="3">2.7.13.3</ecNumber>
    </recommendedName>
</protein>
<keyword evidence="4" id="KW-1003">Cell membrane</keyword>
<dbReference type="Pfam" id="PF00512">
    <property type="entry name" value="HisKA"/>
    <property type="match status" value="1"/>
</dbReference>
<sequence>MKLKRKKRDERVNVRYTWVRDFIGLFLILIVINSGYILIFMAIFNIEPTVSNLLVPDTMAFLIFATLILCTITTMLRSYSLNLPTQRLSEAAKRIAEGDFSVRVAPLRKDGKKDFVEVMFDDFNKMAGELSSIDTLKNDFIANVSHEIKTPLSVIQSYASAIQRDTLSPEKRKEYSETILTASQKLTALVTNILKLSKLENQEITPVAKLFDLSEQLRCCTLAFEDLWENKSIAFTADIADDVTVSYDESMLEIVWNNLISNAIKFTDPGGSIALTLKNEDGFAVVSVTDNGCGMDEATESHIFDKFYQGDTSHSQEGNGLGLALVKKVIEIIDGGITIDSKVGLGTTFTIRLKKV</sequence>
<comment type="subcellular location">
    <subcellularLocation>
        <location evidence="2">Cell membrane</location>
        <topology evidence="2">Multi-pass membrane protein</topology>
    </subcellularLocation>
</comment>
<dbReference type="PRINTS" id="PR00344">
    <property type="entry name" value="BCTRLSENSOR"/>
</dbReference>
<dbReference type="SMART" id="SM00304">
    <property type="entry name" value="HAMP"/>
    <property type="match status" value="1"/>
</dbReference>
<dbReference type="SMART" id="SM00387">
    <property type="entry name" value="HATPase_c"/>
    <property type="match status" value="1"/>
</dbReference>
<evidence type="ECO:0000256" key="4">
    <source>
        <dbReference type="ARBA" id="ARBA00022475"/>
    </source>
</evidence>
<dbReference type="RefSeq" id="WP_125655121.1">
    <property type="nucleotide sequence ID" value="NZ_AP019308.1"/>
</dbReference>
<dbReference type="InterPro" id="IPR004358">
    <property type="entry name" value="Sig_transdc_His_kin-like_C"/>
</dbReference>
<dbReference type="InterPro" id="IPR003660">
    <property type="entry name" value="HAMP_dom"/>
</dbReference>
<name>A0A3G9IVR7_9BACL</name>
<dbReference type="Pfam" id="PF02518">
    <property type="entry name" value="HATPase_c"/>
    <property type="match status" value="1"/>
</dbReference>
<evidence type="ECO:0000256" key="5">
    <source>
        <dbReference type="ARBA" id="ARBA00022553"/>
    </source>
</evidence>
<dbReference type="InterPro" id="IPR036097">
    <property type="entry name" value="HisK_dim/P_sf"/>
</dbReference>
<keyword evidence="11" id="KW-0472">Membrane</keyword>
<dbReference type="SMART" id="SM00388">
    <property type="entry name" value="HisKA"/>
    <property type="match status" value="1"/>
</dbReference>
<accession>A0A3G9IVR7</accession>
<evidence type="ECO:0000256" key="3">
    <source>
        <dbReference type="ARBA" id="ARBA00012438"/>
    </source>
</evidence>
<gene>
    <name evidence="12" type="ORF">Back11_15700</name>
</gene>
<evidence type="ECO:0000256" key="11">
    <source>
        <dbReference type="ARBA" id="ARBA00023136"/>
    </source>
</evidence>